<organism evidence="2 3">
    <name type="scientific">Tessaracoccus flavus</name>
    <dbReference type="NCBI Taxonomy" id="1610493"/>
    <lineage>
        <taxon>Bacteria</taxon>
        <taxon>Bacillati</taxon>
        <taxon>Actinomycetota</taxon>
        <taxon>Actinomycetes</taxon>
        <taxon>Propionibacteriales</taxon>
        <taxon>Propionibacteriaceae</taxon>
        <taxon>Tessaracoccus</taxon>
    </lineage>
</organism>
<name>A0A1Q2CJ56_9ACTN</name>
<dbReference type="Proteomes" id="UP000188324">
    <property type="component" value="Chromosome"/>
</dbReference>
<evidence type="ECO:0008006" key="4">
    <source>
        <dbReference type="Google" id="ProtNLM"/>
    </source>
</evidence>
<gene>
    <name evidence="2" type="ORF">RPIT_09760</name>
</gene>
<accession>A0A1Q2CJ56</accession>
<dbReference type="STRING" id="1610493.RPIT_09760"/>
<sequence length="476" mass="50234">MDESSGSALTAALIQSATAVVVASPAAAPTPDPTGSAPQTSPAGSASASPSPTPSTTATTPAGDPLASATEAALALGLPLLLAGPSLLAELDRLETRTVIGYPADGLDVGDRELIAGPDDPSALPELPGLPRTPQPAAIAVYTDADELAPEIRAVLSAAGVTPIRTVSGHPGETAESVAAAKASESVVALGSSFGDDTTLASRVAVARTAAELPGGGVTPFPGRRMIALYGHPGAPVLGMMGEQSPEESVARLQTLVAEYQALRPEENFIGAFEIITTIASASAGSDGNYSILSSFERVLPFIEAAEANDIYVVLDLQPGRSTFLDQAKRYEELLKRPWVGLALDPEWRLQPGQRHMVQIGQVEIEEVNEVGAWLAQLVRDNNLPPKVLTLHQFQPRMIINRELLDTSHDEIQYMVHVDGLGSQGAKQGTWQRILQDLPPRVYLGWKNFEDEDLPMLTPAQTLDQVVPMPDFVSYQ</sequence>
<feature type="region of interest" description="Disordered" evidence="1">
    <location>
        <begin position="25"/>
        <end position="65"/>
    </location>
</feature>
<evidence type="ECO:0000313" key="3">
    <source>
        <dbReference type="Proteomes" id="UP000188324"/>
    </source>
</evidence>
<keyword evidence="3" id="KW-1185">Reference proteome</keyword>
<dbReference type="EMBL" id="CP019605">
    <property type="protein sequence ID" value="AQP46113.1"/>
    <property type="molecule type" value="Genomic_DNA"/>
</dbReference>
<evidence type="ECO:0000256" key="1">
    <source>
        <dbReference type="SAM" id="MobiDB-lite"/>
    </source>
</evidence>
<dbReference type="KEGG" id="tfl:RPIT_09760"/>
<evidence type="ECO:0000313" key="2">
    <source>
        <dbReference type="EMBL" id="AQP46113.1"/>
    </source>
</evidence>
<protein>
    <recommendedName>
        <fullName evidence="4">Lipoprotein</fullName>
    </recommendedName>
</protein>
<feature type="compositionally biased region" description="Low complexity" evidence="1">
    <location>
        <begin position="25"/>
        <end position="63"/>
    </location>
</feature>
<proteinExistence type="predicted"/>
<reference evidence="2 3" key="1">
    <citation type="journal article" date="2016" name="Int. J. Syst. Evol. Microbiol.">
        <title>Tessaracoccus flavus sp. nov., isolated from the drainage system of a lindane-producing factory.</title>
        <authorList>
            <person name="Kumari R."/>
            <person name="Singh P."/>
            <person name="Schumann P."/>
            <person name="Lal R."/>
        </authorList>
    </citation>
    <scope>NUCLEOTIDE SEQUENCE [LARGE SCALE GENOMIC DNA]</scope>
    <source>
        <strain evidence="2 3">RP1T</strain>
    </source>
</reference>
<dbReference type="AlphaFoldDB" id="A0A1Q2CJ56"/>